<dbReference type="SMART" id="SM00539">
    <property type="entry name" value="NIDO"/>
    <property type="match status" value="1"/>
</dbReference>
<evidence type="ECO:0000259" key="1">
    <source>
        <dbReference type="PROSITE" id="PS51220"/>
    </source>
</evidence>
<dbReference type="InterPro" id="IPR051495">
    <property type="entry name" value="Epithelial_Barrier/Signaling"/>
</dbReference>
<protein>
    <submittedName>
        <fullName evidence="3">NIDO domain-containing protein</fullName>
    </submittedName>
</protein>
<dbReference type="Proteomes" id="UP000887577">
    <property type="component" value="Unplaced"/>
</dbReference>
<evidence type="ECO:0000313" key="3">
    <source>
        <dbReference type="WBParaSite" id="PSU_v2.g679.t1"/>
    </source>
</evidence>
<reference evidence="3" key="1">
    <citation type="submission" date="2022-11" db="UniProtKB">
        <authorList>
            <consortium name="WormBaseParasite"/>
        </authorList>
    </citation>
    <scope>IDENTIFICATION</scope>
</reference>
<proteinExistence type="predicted"/>
<sequence>MVGSDDGSTAAQHLTIPFPFFDKLYPKLWINVNGAISFFTTIADFTPTCAPVAQAYSMISPFWADIDTRRPIYGDSVYFGESLAAEDLKQAEAEVLMAFPNLYGIKLKSVFIVTWFNVTFYDAVNHPGEKRNTFQTAIATDGIHSFTIFYYNKITWTTGDQSNGTHGLGGKPAQAGFDAGDGKNRLMLDGSCTNEILTIQSRSNVNSPGKWIFRVDSVDIETAGCTTNFVPGDFLKISPSFVTILGQVAIEVSGPCFKVVNTTVINCRIYDPAQPPFITVKGKIVGSQDSVKVICGIPYLFSVGRMKLELI</sequence>
<dbReference type="InterPro" id="IPR003886">
    <property type="entry name" value="NIDO_dom"/>
</dbReference>
<dbReference type="WBParaSite" id="PSU_v2.g679.t1">
    <property type="protein sequence ID" value="PSU_v2.g679.t1"/>
    <property type="gene ID" value="PSU_v2.g679"/>
</dbReference>
<dbReference type="PANTHER" id="PTHR13802:SF59">
    <property type="entry name" value="SUSHI DOMAIN-CONTAINING PROTEIN 2"/>
    <property type="match status" value="1"/>
</dbReference>
<name>A0A914Z252_9BILA</name>
<accession>A0A914Z252</accession>
<dbReference type="PROSITE" id="PS51220">
    <property type="entry name" value="NIDO"/>
    <property type="match status" value="1"/>
</dbReference>
<evidence type="ECO:0000313" key="2">
    <source>
        <dbReference type="Proteomes" id="UP000887577"/>
    </source>
</evidence>
<dbReference type="AlphaFoldDB" id="A0A914Z252"/>
<dbReference type="PANTHER" id="PTHR13802">
    <property type="entry name" value="MUCIN 4-RELATED"/>
    <property type="match status" value="1"/>
</dbReference>
<keyword evidence="2" id="KW-1185">Reference proteome</keyword>
<dbReference type="Pfam" id="PF06119">
    <property type="entry name" value="NIDO"/>
    <property type="match status" value="1"/>
</dbReference>
<dbReference type="GO" id="GO:0007160">
    <property type="term" value="P:cell-matrix adhesion"/>
    <property type="evidence" value="ECO:0007669"/>
    <property type="project" value="InterPro"/>
</dbReference>
<organism evidence="2 3">
    <name type="scientific">Panagrolaimus superbus</name>
    <dbReference type="NCBI Taxonomy" id="310955"/>
    <lineage>
        <taxon>Eukaryota</taxon>
        <taxon>Metazoa</taxon>
        <taxon>Ecdysozoa</taxon>
        <taxon>Nematoda</taxon>
        <taxon>Chromadorea</taxon>
        <taxon>Rhabditida</taxon>
        <taxon>Tylenchina</taxon>
        <taxon>Panagrolaimomorpha</taxon>
        <taxon>Panagrolaimoidea</taxon>
        <taxon>Panagrolaimidae</taxon>
        <taxon>Panagrolaimus</taxon>
    </lineage>
</organism>
<feature type="domain" description="NIDO" evidence="1">
    <location>
        <begin position="61"/>
        <end position="218"/>
    </location>
</feature>